<organism evidence="16 17">
    <name type="scientific">Roseimaritima multifibrata</name>
    <dbReference type="NCBI Taxonomy" id="1930274"/>
    <lineage>
        <taxon>Bacteria</taxon>
        <taxon>Pseudomonadati</taxon>
        <taxon>Planctomycetota</taxon>
        <taxon>Planctomycetia</taxon>
        <taxon>Pirellulales</taxon>
        <taxon>Pirellulaceae</taxon>
        <taxon>Roseimaritima</taxon>
    </lineage>
</organism>
<dbReference type="NCBIfam" id="TIGR00274">
    <property type="entry name" value="N-acetylmuramic acid 6-phosphate etherase"/>
    <property type="match status" value="1"/>
</dbReference>
<dbReference type="InterPro" id="IPR040190">
    <property type="entry name" value="MURQ/GCKR"/>
</dbReference>
<evidence type="ECO:0000256" key="6">
    <source>
        <dbReference type="ARBA" id="ARBA00060595"/>
    </source>
</evidence>
<comment type="pathway">
    <text evidence="5 13">Amino-sugar metabolism; N-acetylmuramate degradation.</text>
</comment>
<comment type="catalytic activity">
    <reaction evidence="4 13">
        <text>N-acetyl-D-muramate 6-phosphate + H2O = N-acetyl-D-glucosamine 6-phosphate + (R)-lactate</text>
        <dbReference type="Rhea" id="RHEA:26410"/>
        <dbReference type="ChEBI" id="CHEBI:15377"/>
        <dbReference type="ChEBI" id="CHEBI:16004"/>
        <dbReference type="ChEBI" id="CHEBI:57513"/>
        <dbReference type="ChEBI" id="CHEBI:58722"/>
        <dbReference type="EC" id="4.2.1.126"/>
    </reaction>
</comment>
<dbReference type="Gene3D" id="1.10.8.1080">
    <property type="match status" value="1"/>
</dbReference>
<comment type="function">
    <text evidence="13">Specifically catalyzes the cleavage of the D-lactyl ether substituent of MurNAc 6-phosphate, producing GlcNAc 6-phosphate and D-lactate.</text>
</comment>
<evidence type="ECO:0000256" key="14">
    <source>
        <dbReference type="SAM" id="MobiDB-lite"/>
    </source>
</evidence>
<dbReference type="PANTHER" id="PTHR10088">
    <property type="entry name" value="GLUCOKINASE REGULATORY PROTEIN"/>
    <property type="match status" value="1"/>
</dbReference>
<gene>
    <name evidence="13 16" type="primary">murQ</name>
    <name evidence="16" type="ORF">FF011L_23850</name>
</gene>
<evidence type="ECO:0000256" key="5">
    <source>
        <dbReference type="ARBA" id="ARBA00060532"/>
    </source>
</evidence>
<feature type="active site" evidence="13">
    <location>
        <position position="120"/>
    </location>
</feature>
<dbReference type="EMBL" id="CP036262">
    <property type="protein sequence ID" value="QDS93612.1"/>
    <property type="molecule type" value="Genomic_DNA"/>
</dbReference>
<evidence type="ECO:0000256" key="11">
    <source>
        <dbReference type="ARBA" id="ARBA00077905"/>
    </source>
</evidence>
<evidence type="ECO:0000256" key="3">
    <source>
        <dbReference type="ARBA" id="ARBA00023277"/>
    </source>
</evidence>
<feature type="active site" description="Proton donor" evidence="13">
    <location>
        <position position="89"/>
    </location>
</feature>
<protein>
    <recommendedName>
        <fullName evidence="10 13">N-acetylmuramic acid 6-phosphate etherase</fullName>
        <shortName evidence="13">MurNAc-6-P etherase</shortName>
        <ecNumber evidence="9 13">4.2.1.126</ecNumber>
    </recommendedName>
    <alternativeName>
        <fullName evidence="12 13">N-acetylmuramic acid 6-phosphate hydrolase</fullName>
    </alternativeName>
    <alternativeName>
        <fullName evidence="11 13">N-acetylmuramic acid 6-phosphate lyase</fullName>
    </alternativeName>
</protein>
<dbReference type="GO" id="GO:0097367">
    <property type="term" value="F:carbohydrate derivative binding"/>
    <property type="evidence" value="ECO:0007669"/>
    <property type="project" value="InterPro"/>
</dbReference>
<evidence type="ECO:0000313" key="16">
    <source>
        <dbReference type="EMBL" id="QDS93612.1"/>
    </source>
</evidence>
<evidence type="ECO:0000313" key="17">
    <source>
        <dbReference type="Proteomes" id="UP000320672"/>
    </source>
</evidence>
<dbReference type="InterPro" id="IPR005486">
    <property type="entry name" value="Glucokinase_regulatory_CS"/>
</dbReference>
<comment type="miscellaneous">
    <text evidence="13">A lyase-type mechanism (elimination/hydration) is suggested for the cleavage of the lactyl ether bond of MurNAc 6-phosphate, with the formation of an alpha,beta-unsaturated aldehyde intermediate with (E)-stereochemistry, followed by the syn addition of water to give product.</text>
</comment>
<evidence type="ECO:0000256" key="9">
    <source>
        <dbReference type="ARBA" id="ARBA00067056"/>
    </source>
</evidence>
<comment type="pathway">
    <text evidence="7">Cell wall biogenesis.</text>
</comment>
<dbReference type="AlphaFoldDB" id="A0A517MFD8"/>
<evidence type="ECO:0000256" key="13">
    <source>
        <dbReference type="HAMAP-Rule" id="MF_00068"/>
    </source>
</evidence>
<dbReference type="GO" id="GO:0016835">
    <property type="term" value="F:carbon-oxygen lyase activity"/>
    <property type="evidence" value="ECO:0007669"/>
    <property type="project" value="UniProtKB-UniRule"/>
</dbReference>
<feature type="compositionally biased region" description="Polar residues" evidence="14">
    <location>
        <begin position="1"/>
        <end position="19"/>
    </location>
</feature>
<feature type="domain" description="SIS" evidence="15">
    <location>
        <begin position="61"/>
        <end position="224"/>
    </location>
</feature>
<dbReference type="RefSeq" id="WP_145351737.1">
    <property type="nucleotide sequence ID" value="NZ_CP036262.1"/>
</dbReference>
<evidence type="ECO:0000259" key="15">
    <source>
        <dbReference type="PROSITE" id="PS51464"/>
    </source>
</evidence>
<dbReference type="Gene3D" id="3.40.50.10490">
    <property type="entry name" value="Glucose-6-phosphate isomerase like protein, domain 1"/>
    <property type="match status" value="1"/>
</dbReference>
<sequence>MNDQQLPSGKPLTTESRNPASAKIDQCGAAEIVQLMNREDAKIAGAIEKEGEAIAAAMEAIAKRFGRGGRLIYMGAGTSGRLGVLDASECPPTFNTPPEMVVGLIAGGPTALTKAIEGAEDHPEQGRADLESIGLTADDAVVGIATSGSTPYVVGGLQYAVEVGALPIGFACNENNALSQHAQLMITPIVGPEVISGSTRLKAGTATKLVLNMLTTGAMVLLGKTYGNLMVDLRASNVKLLARSKRIVADLTDLSLEAASELLEACNGEVKTAIVAHVRQLNADDARSRLASVKGHLRAALNEENVEPLR</sequence>
<dbReference type="KEGG" id="rml:FF011L_23850"/>
<evidence type="ECO:0000256" key="7">
    <source>
        <dbReference type="ARBA" id="ARBA00060672"/>
    </source>
</evidence>
<dbReference type="NCBIfam" id="NF003915">
    <property type="entry name" value="PRK05441.1"/>
    <property type="match status" value="1"/>
</dbReference>
<dbReference type="PROSITE" id="PS51464">
    <property type="entry name" value="SIS"/>
    <property type="match status" value="1"/>
</dbReference>
<evidence type="ECO:0000256" key="12">
    <source>
        <dbReference type="ARBA" id="ARBA00084049"/>
    </source>
</evidence>
<evidence type="ECO:0000256" key="2">
    <source>
        <dbReference type="ARBA" id="ARBA00023239"/>
    </source>
</evidence>
<dbReference type="GO" id="GO:0009254">
    <property type="term" value="P:peptidoglycan turnover"/>
    <property type="evidence" value="ECO:0007669"/>
    <property type="project" value="TreeGrafter"/>
</dbReference>
<name>A0A517MFD8_9BACT</name>
<evidence type="ECO:0000256" key="8">
    <source>
        <dbReference type="ARBA" id="ARBA00061234"/>
    </source>
</evidence>
<dbReference type="FunFam" id="3.40.50.10490:FF:000014">
    <property type="entry name" value="N-acetylmuramic acid 6-phosphate etherase"/>
    <property type="match status" value="1"/>
</dbReference>
<dbReference type="OrthoDB" id="9813395at2"/>
<dbReference type="HAMAP" id="MF_00068">
    <property type="entry name" value="MurQ"/>
    <property type="match status" value="1"/>
</dbReference>
<dbReference type="SUPFAM" id="SSF53697">
    <property type="entry name" value="SIS domain"/>
    <property type="match status" value="1"/>
</dbReference>
<dbReference type="FunFam" id="1.10.8.1080:FF:000001">
    <property type="entry name" value="N-acetylmuramic acid 6-phosphate etherase"/>
    <property type="match status" value="1"/>
</dbReference>
<dbReference type="GO" id="GO:0097173">
    <property type="term" value="P:N-acetylmuramic acid catabolic process"/>
    <property type="evidence" value="ECO:0007669"/>
    <property type="project" value="UniProtKB-UniPathway"/>
</dbReference>
<dbReference type="Proteomes" id="UP000320672">
    <property type="component" value="Chromosome"/>
</dbReference>
<comment type="similarity">
    <text evidence="8 13">Belongs to the GCKR-like family. MurNAc-6-P etherase subfamily.</text>
</comment>
<reference evidence="16 17" key="1">
    <citation type="submission" date="2019-02" db="EMBL/GenBank/DDBJ databases">
        <title>Deep-cultivation of Planctomycetes and their phenomic and genomic characterization uncovers novel biology.</title>
        <authorList>
            <person name="Wiegand S."/>
            <person name="Jogler M."/>
            <person name="Boedeker C."/>
            <person name="Pinto D."/>
            <person name="Vollmers J."/>
            <person name="Rivas-Marin E."/>
            <person name="Kohn T."/>
            <person name="Peeters S.H."/>
            <person name="Heuer A."/>
            <person name="Rast P."/>
            <person name="Oberbeckmann S."/>
            <person name="Bunk B."/>
            <person name="Jeske O."/>
            <person name="Meyerdierks A."/>
            <person name="Storesund J.E."/>
            <person name="Kallscheuer N."/>
            <person name="Luecker S."/>
            <person name="Lage O.M."/>
            <person name="Pohl T."/>
            <person name="Merkel B.J."/>
            <person name="Hornburger P."/>
            <person name="Mueller R.-W."/>
            <person name="Bruemmer F."/>
            <person name="Labrenz M."/>
            <person name="Spormann A.M."/>
            <person name="Op den Camp H."/>
            <person name="Overmann J."/>
            <person name="Amann R."/>
            <person name="Jetten M.S.M."/>
            <person name="Mascher T."/>
            <person name="Medema M.H."/>
            <person name="Devos D.P."/>
            <person name="Kaster A.-K."/>
            <person name="Ovreas L."/>
            <person name="Rohde M."/>
            <person name="Galperin M.Y."/>
            <person name="Jogler C."/>
        </authorList>
    </citation>
    <scope>NUCLEOTIDE SEQUENCE [LARGE SCALE GENOMIC DNA]</scope>
    <source>
        <strain evidence="16 17">FF011L</strain>
    </source>
</reference>
<keyword evidence="17" id="KW-1185">Reference proteome</keyword>
<proteinExistence type="inferred from homology"/>
<dbReference type="PROSITE" id="PS01272">
    <property type="entry name" value="GCKR"/>
    <property type="match status" value="1"/>
</dbReference>
<dbReference type="Pfam" id="PF22645">
    <property type="entry name" value="GKRP_SIS_N"/>
    <property type="match status" value="1"/>
</dbReference>
<evidence type="ECO:0000256" key="4">
    <source>
        <dbReference type="ARBA" id="ARBA00051747"/>
    </source>
</evidence>
<evidence type="ECO:0000256" key="1">
    <source>
        <dbReference type="ARBA" id="ARBA00011738"/>
    </source>
</evidence>
<dbReference type="InterPro" id="IPR001347">
    <property type="entry name" value="SIS_dom"/>
</dbReference>
<dbReference type="CDD" id="cd05007">
    <property type="entry name" value="SIS_Etherase"/>
    <property type="match status" value="1"/>
</dbReference>
<accession>A0A517MFD8</accession>
<keyword evidence="3 13" id="KW-0119">Carbohydrate metabolism</keyword>
<comment type="subunit">
    <text evidence="1 13">Homodimer.</text>
</comment>
<keyword evidence="2 13" id="KW-0456">Lyase</keyword>
<dbReference type="InterPro" id="IPR005488">
    <property type="entry name" value="Etherase_MurQ"/>
</dbReference>
<dbReference type="EC" id="4.2.1.126" evidence="9 13"/>
<dbReference type="UniPathway" id="UPA00342"/>
<comment type="pathway">
    <text evidence="6">Amino-sugar metabolism; 1,6-anhydro-N-acetylmuramate degradation.</text>
</comment>
<feature type="region of interest" description="Disordered" evidence="14">
    <location>
        <begin position="1"/>
        <end position="21"/>
    </location>
</feature>
<dbReference type="InterPro" id="IPR046348">
    <property type="entry name" value="SIS_dom_sf"/>
</dbReference>
<dbReference type="GO" id="GO:0016803">
    <property type="term" value="F:ether hydrolase activity"/>
    <property type="evidence" value="ECO:0007669"/>
    <property type="project" value="TreeGrafter"/>
</dbReference>
<dbReference type="GO" id="GO:0046348">
    <property type="term" value="P:amino sugar catabolic process"/>
    <property type="evidence" value="ECO:0007669"/>
    <property type="project" value="InterPro"/>
</dbReference>
<evidence type="ECO:0000256" key="10">
    <source>
        <dbReference type="ARBA" id="ARBA00070061"/>
    </source>
</evidence>
<dbReference type="NCBIfam" id="NF009222">
    <property type="entry name" value="PRK12570.1"/>
    <property type="match status" value="1"/>
</dbReference>
<dbReference type="PANTHER" id="PTHR10088:SF4">
    <property type="entry name" value="GLUCOKINASE REGULATORY PROTEIN"/>
    <property type="match status" value="1"/>
</dbReference>